<evidence type="ECO:0000256" key="7">
    <source>
        <dbReference type="ARBA" id="ARBA00022989"/>
    </source>
</evidence>
<evidence type="ECO:0000256" key="9">
    <source>
        <dbReference type="SAM" id="Phobius"/>
    </source>
</evidence>
<dbReference type="GO" id="GO:0009401">
    <property type="term" value="P:phosphoenolpyruvate-dependent sugar phosphotransferase system"/>
    <property type="evidence" value="ECO:0007669"/>
    <property type="project" value="UniProtKB-KW"/>
</dbReference>
<keyword evidence="3" id="KW-1003">Cell membrane</keyword>
<protein>
    <submittedName>
        <fullName evidence="11">PTS sorbose transporter subunit IIC</fullName>
    </submittedName>
</protein>
<keyword evidence="8 9" id="KW-0472">Membrane</keyword>
<keyword evidence="6 9" id="KW-0812">Transmembrane</keyword>
<gene>
    <name evidence="11" type="ORF">CIAN88_17560</name>
</gene>
<feature type="transmembrane region" description="Helical" evidence="9">
    <location>
        <begin position="155"/>
        <end position="178"/>
    </location>
</feature>
<dbReference type="Proteomes" id="UP000030008">
    <property type="component" value="Unassembled WGS sequence"/>
</dbReference>
<dbReference type="GO" id="GO:0005886">
    <property type="term" value="C:plasma membrane"/>
    <property type="evidence" value="ECO:0007669"/>
    <property type="project" value="UniProtKB-SubCell"/>
</dbReference>
<name>A0A099I2Y6_CLOIN</name>
<feature type="chain" id="PRO_5001947256" evidence="10">
    <location>
        <begin position="18"/>
        <end position="279"/>
    </location>
</feature>
<evidence type="ECO:0000256" key="8">
    <source>
        <dbReference type="ARBA" id="ARBA00023136"/>
    </source>
</evidence>
<evidence type="ECO:0000256" key="2">
    <source>
        <dbReference type="ARBA" id="ARBA00022448"/>
    </source>
</evidence>
<evidence type="ECO:0000256" key="10">
    <source>
        <dbReference type="SAM" id="SignalP"/>
    </source>
</evidence>
<feature type="transmembrane region" description="Helical" evidence="9">
    <location>
        <begin position="106"/>
        <end position="134"/>
    </location>
</feature>
<evidence type="ECO:0000313" key="12">
    <source>
        <dbReference type="Proteomes" id="UP000030008"/>
    </source>
</evidence>
<keyword evidence="4" id="KW-0762">Sugar transport</keyword>
<evidence type="ECO:0000256" key="6">
    <source>
        <dbReference type="ARBA" id="ARBA00022692"/>
    </source>
</evidence>
<keyword evidence="2" id="KW-0813">Transport</keyword>
<feature type="transmembrane region" description="Helical" evidence="9">
    <location>
        <begin position="198"/>
        <end position="218"/>
    </location>
</feature>
<comment type="caution">
    <text evidence="11">The sequence shown here is derived from an EMBL/GenBank/DDBJ whole genome shotgun (WGS) entry which is preliminary data.</text>
</comment>
<accession>A0A099I2Y6</accession>
<feature type="transmembrane region" description="Helical" evidence="9">
    <location>
        <begin position="225"/>
        <end position="254"/>
    </location>
</feature>
<feature type="signal peptide" evidence="10">
    <location>
        <begin position="1"/>
        <end position="17"/>
    </location>
</feature>
<evidence type="ECO:0000256" key="1">
    <source>
        <dbReference type="ARBA" id="ARBA00004651"/>
    </source>
</evidence>
<keyword evidence="10" id="KW-0732">Signal</keyword>
<keyword evidence="7 9" id="KW-1133">Transmembrane helix</keyword>
<evidence type="ECO:0000256" key="3">
    <source>
        <dbReference type="ARBA" id="ARBA00022475"/>
    </source>
</evidence>
<comment type="subcellular location">
    <subcellularLocation>
        <location evidence="1">Cell membrane</location>
        <topology evidence="1">Multi-pass membrane protein</topology>
    </subcellularLocation>
</comment>
<evidence type="ECO:0000256" key="5">
    <source>
        <dbReference type="ARBA" id="ARBA00022683"/>
    </source>
</evidence>
<dbReference type="Pfam" id="PF03609">
    <property type="entry name" value="EII-Sor"/>
    <property type="match status" value="1"/>
</dbReference>
<dbReference type="EMBL" id="JQIF01000092">
    <property type="protein sequence ID" value="KGJ51911.1"/>
    <property type="molecule type" value="Genomic_DNA"/>
</dbReference>
<organism evidence="11 12">
    <name type="scientific">Clostridium innocuum</name>
    <dbReference type="NCBI Taxonomy" id="1522"/>
    <lineage>
        <taxon>Bacteria</taxon>
        <taxon>Bacillati</taxon>
        <taxon>Bacillota</taxon>
        <taxon>Clostridia</taxon>
        <taxon>Eubacteriales</taxon>
        <taxon>Clostridiaceae</taxon>
        <taxon>Clostridium</taxon>
    </lineage>
</organism>
<proteinExistence type="predicted"/>
<sequence>MISWVQAALLGLMSCCAASTIACLGTTVGNYTLNRPLIASVFVGLILGDVKGCIQIAIPMQIIYIALVTPGGTVAADLRAVSYIGIPLAWALAKSQGLDLGGSEASGLAGALGAMVGTVGTVQFYGTAMMNLVWQHIGWARLDKKDFSIIGKVEVIFPLISHLLISFIPVMLIVYYGADAVDQFKEALPMGSWYMKSLFTLGSLLPAVGIAILLKSVVNKATDLIFFLFGFTLAGSMHLTLIAATAVGAVFALINYQMTMIRNRAAAGPAGIDDDEEDI</sequence>
<evidence type="ECO:0000256" key="4">
    <source>
        <dbReference type="ARBA" id="ARBA00022597"/>
    </source>
</evidence>
<dbReference type="InterPro" id="IPR004700">
    <property type="entry name" value="PTS_IIC_man"/>
</dbReference>
<dbReference type="PROSITE" id="PS51106">
    <property type="entry name" value="PTS_EIIC_TYPE_4"/>
    <property type="match status" value="1"/>
</dbReference>
<dbReference type="AlphaFoldDB" id="A0A099I2Y6"/>
<evidence type="ECO:0000313" key="11">
    <source>
        <dbReference type="EMBL" id="KGJ51911.1"/>
    </source>
</evidence>
<reference evidence="11 12" key="1">
    <citation type="submission" date="2014-08" db="EMBL/GenBank/DDBJ databases">
        <title>Clostridium innocuum, an unnegligible vancomycin-resistant pathogen causing extra-intestinal infections.</title>
        <authorList>
            <person name="Feng Y."/>
            <person name="Chiu C.-H."/>
        </authorList>
    </citation>
    <scope>NUCLEOTIDE SEQUENCE [LARGE SCALE GENOMIC DNA]</scope>
    <source>
        <strain evidence="11 12">AN88</strain>
    </source>
</reference>
<keyword evidence="5" id="KW-0598">Phosphotransferase system</keyword>
<dbReference type="RefSeq" id="WP_044907068.1">
    <property type="nucleotide sequence ID" value="NZ_JQIF01000092.1"/>
</dbReference>